<evidence type="ECO:0000259" key="1">
    <source>
        <dbReference type="Pfam" id="PF00534"/>
    </source>
</evidence>
<dbReference type="Pfam" id="PF00534">
    <property type="entry name" value="Glycos_transf_1"/>
    <property type="match status" value="1"/>
</dbReference>
<dbReference type="Gene3D" id="3.40.50.2000">
    <property type="entry name" value="Glycogen Phosphorylase B"/>
    <property type="match status" value="1"/>
</dbReference>
<proteinExistence type="predicted"/>
<evidence type="ECO:0000313" key="2">
    <source>
        <dbReference type="EMBL" id="HHH14241.1"/>
    </source>
</evidence>
<dbReference type="Proteomes" id="UP000886106">
    <property type="component" value="Unassembled WGS sequence"/>
</dbReference>
<gene>
    <name evidence="2" type="ORF">ENJ78_00855</name>
</gene>
<feature type="non-terminal residue" evidence="2">
    <location>
        <position position="1"/>
    </location>
</feature>
<sequence>FTVLYFGRIDSEKGIYDFLEVAKSLPKVTFEVFGSGPDQEDFALKARKLENVHYFGAVPNTEIAKKLSNSHIFLFLTKRKEGMPMSILESLSSGCVVVSTLKVPSLSKRTGYVYVSNTKSAKKAINKLYNNLNEFKDLSKNARMYALDNYSYKSMGESYLKILKKLLKGSPLK</sequence>
<dbReference type="SUPFAM" id="SSF53756">
    <property type="entry name" value="UDP-Glycosyltransferase/glycogen phosphorylase"/>
    <property type="match status" value="1"/>
</dbReference>
<organism evidence="2">
    <name type="scientific">candidate division WWE3 bacterium</name>
    <dbReference type="NCBI Taxonomy" id="2053526"/>
    <lineage>
        <taxon>Bacteria</taxon>
        <taxon>Katanobacteria</taxon>
    </lineage>
</organism>
<comment type="caution">
    <text evidence="2">The sequence shown here is derived from an EMBL/GenBank/DDBJ whole genome shotgun (WGS) entry which is preliminary data.</text>
</comment>
<accession>A0A7V5MI21</accession>
<dbReference type="EMBL" id="DRNS01000065">
    <property type="protein sequence ID" value="HHH14241.1"/>
    <property type="molecule type" value="Genomic_DNA"/>
</dbReference>
<feature type="domain" description="Glycosyl transferase family 1" evidence="1">
    <location>
        <begin position="2"/>
        <end position="143"/>
    </location>
</feature>
<dbReference type="InterPro" id="IPR001296">
    <property type="entry name" value="Glyco_trans_1"/>
</dbReference>
<dbReference type="PANTHER" id="PTHR12526">
    <property type="entry name" value="GLYCOSYLTRANSFERASE"/>
    <property type="match status" value="1"/>
</dbReference>
<protein>
    <submittedName>
        <fullName evidence="2">Glycosyltransferase</fullName>
    </submittedName>
</protein>
<dbReference type="GO" id="GO:0016757">
    <property type="term" value="F:glycosyltransferase activity"/>
    <property type="evidence" value="ECO:0007669"/>
    <property type="project" value="InterPro"/>
</dbReference>
<dbReference type="PANTHER" id="PTHR12526:SF630">
    <property type="entry name" value="GLYCOSYLTRANSFERASE"/>
    <property type="match status" value="1"/>
</dbReference>
<dbReference type="AlphaFoldDB" id="A0A7V5MI21"/>
<reference evidence="2" key="1">
    <citation type="journal article" date="2020" name="mSystems">
        <title>Genome- and Community-Level Interaction Insights into Carbon Utilization and Element Cycling Functions of Hydrothermarchaeota in Hydrothermal Sediment.</title>
        <authorList>
            <person name="Zhou Z."/>
            <person name="Liu Y."/>
            <person name="Xu W."/>
            <person name="Pan J."/>
            <person name="Luo Z.H."/>
            <person name="Li M."/>
        </authorList>
    </citation>
    <scope>NUCLEOTIDE SEQUENCE [LARGE SCALE GENOMIC DNA]</scope>
    <source>
        <strain evidence="2">HyVt-517</strain>
    </source>
</reference>
<name>A0A7V5MI21_UNCKA</name>